<name>Q7VAV1_PROMA</name>
<dbReference type="PATRIC" id="fig|167539.5.peg.1418"/>
<dbReference type="AlphaFoldDB" id="Q7VAV1"/>
<evidence type="ECO:0000313" key="2">
    <source>
        <dbReference type="EMBL" id="AAQ00396.1"/>
    </source>
</evidence>
<dbReference type="Proteomes" id="UP000001420">
    <property type="component" value="Chromosome"/>
</dbReference>
<evidence type="ECO:0000313" key="3">
    <source>
        <dbReference type="Proteomes" id="UP000001420"/>
    </source>
</evidence>
<evidence type="ECO:0000259" key="1">
    <source>
        <dbReference type="SMART" id="SM01001"/>
    </source>
</evidence>
<feature type="domain" description="PurE" evidence="1">
    <location>
        <begin position="88"/>
        <end position="220"/>
    </location>
</feature>
<dbReference type="Pfam" id="PF00731">
    <property type="entry name" value="AIRC"/>
    <property type="match status" value="1"/>
</dbReference>
<dbReference type="Gene3D" id="3.40.50.1970">
    <property type="match status" value="1"/>
</dbReference>
<reference evidence="2 3" key="1">
    <citation type="journal article" date="2003" name="Proc. Natl. Acad. Sci. U.S.A.">
        <title>Genome sequence of the cyanobacterium Prochlorococcus marinus SS120, a nearly minimal oxyphototrophic genome.</title>
        <authorList>
            <person name="Dufresne A."/>
            <person name="Salanoubat M."/>
            <person name="Partensky F."/>
            <person name="Artiguenave F."/>
            <person name="Axmann I.M."/>
            <person name="Barbe V."/>
            <person name="Duprat S."/>
            <person name="Galperin M.Y."/>
            <person name="Koonin E.V."/>
            <person name="Le Gall F."/>
            <person name="Makarova K.S."/>
            <person name="Ostrowski M."/>
            <person name="Oztas S."/>
            <person name="Robert C."/>
            <person name="Rogozin I.B."/>
            <person name="Scanlan D.J."/>
            <person name="Tandeau de Marsac N."/>
            <person name="Weissenbach J."/>
            <person name="Wincker P."/>
            <person name="Wolf Y.I."/>
            <person name="Hess W.R."/>
        </authorList>
    </citation>
    <scope>NUCLEOTIDE SEQUENCE [LARGE SCALE GENOMIC DNA]</scope>
    <source>
        <strain evidence="3">SARG / CCMP1375 / SS120</strain>
    </source>
</reference>
<dbReference type="OrthoDB" id="9782511at2"/>
<dbReference type="NCBIfam" id="NF033503">
    <property type="entry name" value="LarB"/>
    <property type="match status" value="1"/>
</dbReference>
<dbReference type="SMART" id="SM01001">
    <property type="entry name" value="AIRC"/>
    <property type="match status" value="1"/>
</dbReference>
<dbReference type="KEGG" id="pma:Pro_1352"/>
<dbReference type="GO" id="GO:0016787">
    <property type="term" value="F:hydrolase activity"/>
    <property type="evidence" value="ECO:0007669"/>
    <property type="project" value="InterPro"/>
</dbReference>
<keyword evidence="3" id="KW-1185">Reference proteome</keyword>
<dbReference type="PANTHER" id="PTHR43064:SF1">
    <property type="entry name" value="SLL1489 PROTEIN"/>
    <property type="match status" value="1"/>
</dbReference>
<dbReference type="SUPFAM" id="SSF52255">
    <property type="entry name" value="N5-CAIR mutase (phosphoribosylaminoimidazole carboxylase, PurE)"/>
    <property type="match status" value="1"/>
</dbReference>
<dbReference type="InterPro" id="IPR000031">
    <property type="entry name" value="PurE_dom"/>
</dbReference>
<accession>Q7VAV1</accession>
<dbReference type="EMBL" id="AE017126">
    <property type="protein sequence ID" value="AAQ00396.1"/>
    <property type="molecule type" value="Genomic_DNA"/>
</dbReference>
<dbReference type="PANTHER" id="PTHR43064">
    <property type="entry name" value="PHOSPHORIBOSYLAMINOIMIDAZOLE CARBOXYLASE-RELATED"/>
    <property type="match status" value="1"/>
</dbReference>
<dbReference type="eggNOG" id="COG1691">
    <property type="taxonomic scope" value="Bacteria"/>
</dbReference>
<protein>
    <submittedName>
        <fullName evidence="2">Circadian phase modifier CpmA homolog</fullName>
    </submittedName>
</protein>
<dbReference type="EnsemblBacteria" id="AAQ00396">
    <property type="protein sequence ID" value="AAQ00396"/>
    <property type="gene ID" value="Pro_1352"/>
</dbReference>
<dbReference type="STRING" id="167539.Pro_1352"/>
<dbReference type="RefSeq" id="WP_011125503.1">
    <property type="nucleotide sequence ID" value="NC_005042.1"/>
</dbReference>
<dbReference type="HOGENOM" id="CLU_065705_0_0_3"/>
<gene>
    <name evidence="2" type="ordered locus">Pro_1352</name>
</gene>
<dbReference type="GO" id="GO:0006189">
    <property type="term" value="P:'de novo' IMP biosynthetic process"/>
    <property type="evidence" value="ECO:0007669"/>
    <property type="project" value="InterPro"/>
</dbReference>
<dbReference type="InterPro" id="IPR039476">
    <property type="entry name" value="P2CMN_synthase_LarB"/>
</dbReference>
<sequence length="223" mass="23896">MIEKEFKLDHERLKRLGMVEAIWGQHKSYEQICEILRRFQATSQMALVTRVDNKKAEKILDTLESVQYHSQASCLTLGSPLDLDPSLGEVLVVSGGTSDVGVAAEAELSLRMHGIQTDCLMDIGVAGLHRLLGKLERFTKARVVIVCAGMEGSLPTVIAGLIPQPVIGLPVSVGYGVSGGGNASLLSMLSSCSPGLLVVNIDNGYGAAMAALRIIKSDLFKKY</sequence>
<organism evidence="2 3">
    <name type="scientific">Prochlorococcus marinus (strain SARG / CCMP1375 / SS120)</name>
    <dbReference type="NCBI Taxonomy" id="167539"/>
    <lineage>
        <taxon>Bacteria</taxon>
        <taxon>Bacillati</taxon>
        <taxon>Cyanobacteriota</taxon>
        <taxon>Cyanophyceae</taxon>
        <taxon>Synechococcales</taxon>
        <taxon>Prochlorococcaceae</taxon>
        <taxon>Prochlorococcus</taxon>
    </lineage>
</organism>
<proteinExistence type="predicted"/>